<keyword evidence="1" id="KW-0472">Membrane</keyword>
<keyword evidence="4" id="KW-1185">Reference proteome</keyword>
<organism evidence="3 4">
    <name type="scientific">Roseiflexus castenholzii (strain DSM 13941 / HLO8)</name>
    <dbReference type="NCBI Taxonomy" id="383372"/>
    <lineage>
        <taxon>Bacteria</taxon>
        <taxon>Bacillati</taxon>
        <taxon>Chloroflexota</taxon>
        <taxon>Chloroflexia</taxon>
        <taxon>Chloroflexales</taxon>
        <taxon>Roseiflexineae</taxon>
        <taxon>Roseiflexaceae</taxon>
        <taxon>Roseiflexus</taxon>
    </lineage>
</organism>
<dbReference type="AlphaFoldDB" id="A7NJW0"/>
<feature type="domain" description="TadE-like" evidence="2">
    <location>
        <begin position="7"/>
        <end position="48"/>
    </location>
</feature>
<gene>
    <name evidence="3" type="ordered locus">Rcas_1688</name>
</gene>
<name>A7NJW0_ROSCS</name>
<dbReference type="STRING" id="383372.Rcas_1688"/>
<proteinExistence type="predicted"/>
<dbReference type="KEGG" id="rca:Rcas_1688"/>
<dbReference type="RefSeq" id="WP_012120207.1">
    <property type="nucleotide sequence ID" value="NC_009767.1"/>
</dbReference>
<reference evidence="3 4" key="1">
    <citation type="submission" date="2007-08" db="EMBL/GenBank/DDBJ databases">
        <title>Complete sequence of Roseiflexus castenholzii DSM 13941.</title>
        <authorList>
            <consortium name="US DOE Joint Genome Institute"/>
            <person name="Copeland A."/>
            <person name="Lucas S."/>
            <person name="Lapidus A."/>
            <person name="Barry K."/>
            <person name="Glavina del Rio T."/>
            <person name="Dalin E."/>
            <person name="Tice H."/>
            <person name="Pitluck S."/>
            <person name="Thompson L.S."/>
            <person name="Brettin T."/>
            <person name="Bruce D."/>
            <person name="Detter J.C."/>
            <person name="Han C."/>
            <person name="Tapia R."/>
            <person name="Schmutz J."/>
            <person name="Larimer F."/>
            <person name="Land M."/>
            <person name="Hauser L."/>
            <person name="Kyrpides N."/>
            <person name="Mikhailova N."/>
            <person name="Bryant D.A."/>
            <person name="Hanada S."/>
            <person name="Tsukatani Y."/>
            <person name="Richardson P."/>
        </authorList>
    </citation>
    <scope>NUCLEOTIDE SEQUENCE [LARGE SCALE GENOMIC DNA]</scope>
    <source>
        <strain evidence="4">DSM 13941 / HLO8</strain>
    </source>
</reference>
<keyword evidence="1" id="KW-0812">Transmembrane</keyword>
<evidence type="ECO:0000313" key="4">
    <source>
        <dbReference type="Proteomes" id="UP000000263"/>
    </source>
</evidence>
<protein>
    <submittedName>
        <fullName evidence="3">TadE family protein</fullName>
    </submittedName>
</protein>
<feature type="transmembrane region" description="Helical" evidence="1">
    <location>
        <begin position="12"/>
        <end position="35"/>
    </location>
</feature>
<evidence type="ECO:0000259" key="2">
    <source>
        <dbReference type="Pfam" id="PF07811"/>
    </source>
</evidence>
<dbReference type="Pfam" id="PF07811">
    <property type="entry name" value="TadE"/>
    <property type="match status" value="1"/>
</dbReference>
<evidence type="ECO:0000256" key="1">
    <source>
        <dbReference type="SAM" id="Phobius"/>
    </source>
</evidence>
<sequence length="175" mass="19200">MPRRSTGQSLVEMALIAPILFALLFAIVDLGYYIWGYSTLFSAARAGAEVASQLPPYESRLALRGAGDPRWLEDPCVQRILEVTNDSTGFFPVDANQVTILYPNTLDPNPRRLGGTIEVRIDYVIEPLTPLVSFINTMLGDNGTMRIKVTAQRTIESLGNNPNFANGIACTEPQP</sequence>
<dbReference type="Proteomes" id="UP000000263">
    <property type="component" value="Chromosome"/>
</dbReference>
<keyword evidence="1" id="KW-1133">Transmembrane helix</keyword>
<dbReference type="eggNOG" id="COG4961">
    <property type="taxonomic scope" value="Bacteria"/>
</dbReference>
<accession>A7NJW0</accession>
<dbReference type="HOGENOM" id="CLU_1531424_0_0_0"/>
<dbReference type="InterPro" id="IPR012495">
    <property type="entry name" value="TadE-like_dom"/>
</dbReference>
<evidence type="ECO:0000313" key="3">
    <source>
        <dbReference type="EMBL" id="ABU57780.1"/>
    </source>
</evidence>
<dbReference type="OrthoDB" id="155849at2"/>
<dbReference type="EMBL" id="CP000804">
    <property type="protein sequence ID" value="ABU57780.1"/>
    <property type="molecule type" value="Genomic_DNA"/>
</dbReference>